<feature type="region of interest" description="Disordered" evidence="1">
    <location>
        <begin position="13"/>
        <end position="49"/>
    </location>
</feature>
<gene>
    <name evidence="2" type="ORF">CLUP02_05776</name>
</gene>
<dbReference type="RefSeq" id="XP_049141924.1">
    <property type="nucleotide sequence ID" value="XM_049284781.1"/>
</dbReference>
<reference evidence="2" key="1">
    <citation type="journal article" date="2021" name="Mol. Plant Microbe Interact.">
        <title>Complete Genome Sequence of the Plant-Pathogenic Fungus Colletotrichum lupini.</title>
        <authorList>
            <person name="Baroncelli R."/>
            <person name="Pensec F."/>
            <person name="Da Lio D."/>
            <person name="Boufleur T."/>
            <person name="Vicente I."/>
            <person name="Sarrocco S."/>
            <person name="Picot A."/>
            <person name="Baraldi E."/>
            <person name="Sukno S."/>
            <person name="Thon M."/>
            <person name="Le Floch G."/>
        </authorList>
    </citation>
    <scope>NUCLEOTIDE SEQUENCE</scope>
    <source>
        <strain evidence="2">IMI 504893</strain>
    </source>
</reference>
<dbReference type="AlphaFoldDB" id="A0A9Q8SN44"/>
<dbReference type="KEGG" id="clup:CLUP02_05776"/>
<evidence type="ECO:0000313" key="3">
    <source>
        <dbReference type="Proteomes" id="UP000830671"/>
    </source>
</evidence>
<organism evidence="2 3">
    <name type="scientific">Colletotrichum lupini</name>
    <dbReference type="NCBI Taxonomy" id="145971"/>
    <lineage>
        <taxon>Eukaryota</taxon>
        <taxon>Fungi</taxon>
        <taxon>Dikarya</taxon>
        <taxon>Ascomycota</taxon>
        <taxon>Pezizomycotina</taxon>
        <taxon>Sordariomycetes</taxon>
        <taxon>Hypocreomycetidae</taxon>
        <taxon>Glomerellales</taxon>
        <taxon>Glomerellaceae</taxon>
        <taxon>Colletotrichum</taxon>
        <taxon>Colletotrichum acutatum species complex</taxon>
    </lineage>
</organism>
<proteinExistence type="predicted"/>
<name>A0A9Q8SN44_9PEZI</name>
<protein>
    <submittedName>
        <fullName evidence="2">Uncharacterized protein</fullName>
    </submittedName>
</protein>
<accession>A0A9Q8SN44</accession>
<evidence type="ECO:0000313" key="2">
    <source>
        <dbReference type="EMBL" id="UQC80293.1"/>
    </source>
</evidence>
<sequence>MLGTRGSVSFIPEQLRTPSCPDVPVTGHPDSIPESRKTGETPPTYIGLPQGTGGYRIPTTMYGFQWSCLGPIQGSTLTSELQLELGVLPAGFGLLEPLVLSTVYPFGVLAWNDLIWFLANGKALCDCSVGPGLSLSFPPHITCRASRYAIQKLCKSFQHPHLGPSTDTVPRSRRNPRFNDLHHFTAQRRRGPGACAEDRPNAKGKAKATTKDLRQAASDPFIW</sequence>
<dbReference type="EMBL" id="CP019475">
    <property type="protein sequence ID" value="UQC80293.1"/>
    <property type="molecule type" value="Genomic_DNA"/>
</dbReference>
<feature type="region of interest" description="Disordered" evidence="1">
    <location>
        <begin position="161"/>
        <end position="223"/>
    </location>
</feature>
<evidence type="ECO:0000256" key="1">
    <source>
        <dbReference type="SAM" id="MobiDB-lite"/>
    </source>
</evidence>
<dbReference type="Proteomes" id="UP000830671">
    <property type="component" value="Chromosome 3"/>
</dbReference>
<keyword evidence="3" id="KW-1185">Reference proteome</keyword>
<dbReference type="GeneID" id="73339791"/>